<feature type="transmembrane region" description="Helical" evidence="6">
    <location>
        <begin position="7"/>
        <end position="30"/>
    </location>
</feature>
<evidence type="ECO:0000313" key="14">
    <source>
        <dbReference type="EMBL" id="CAB4968540.1"/>
    </source>
</evidence>
<dbReference type="GO" id="GO:0005886">
    <property type="term" value="C:plasma membrane"/>
    <property type="evidence" value="ECO:0007669"/>
    <property type="project" value="TreeGrafter"/>
</dbReference>
<evidence type="ECO:0000313" key="11">
    <source>
        <dbReference type="EMBL" id="CAB4806376.1"/>
    </source>
</evidence>
<dbReference type="InterPro" id="IPR023271">
    <property type="entry name" value="Aquaporin-like"/>
</dbReference>
<dbReference type="EMBL" id="CAEZXT010000062">
    <property type="protein sequence ID" value="CAB4702960.1"/>
    <property type="molecule type" value="Genomic_DNA"/>
</dbReference>
<reference evidence="10" key="1">
    <citation type="submission" date="2020-05" db="EMBL/GenBank/DDBJ databases">
        <authorList>
            <person name="Chiriac C."/>
            <person name="Salcher M."/>
            <person name="Ghai R."/>
            <person name="Kavagutti S V."/>
        </authorList>
    </citation>
    <scope>NUCLEOTIDE SEQUENCE</scope>
</reference>
<name>A0A6J6VU33_9ZZZZ</name>
<evidence type="ECO:0000256" key="5">
    <source>
        <dbReference type="ARBA" id="ARBA00023136"/>
    </source>
</evidence>
<evidence type="ECO:0000313" key="7">
    <source>
        <dbReference type="EMBL" id="CAB4580805.1"/>
    </source>
</evidence>
<dbReference type="EMBL" id="CAFBQZ010000002">
    <property type="protein sequence ID" value="CAB5069743.1"/>
    <property type="molecule type" value="Genomic_DNA"/>
</dbReference>
<gene>
    <name evidence="7" type="ORF">UFOPK1773_00142</name>
    <name evidence="8" type="ORF">UFOPK2288_00691</name>
    <name evidence="9" type="ORF">UFOPK2589_00933</name>
    <name evidence="10" type="ORF">UFOPK2931_00377</name>
    <name evidence="11" type="ORF">UFOPK3056_00787</name>
    <name evidence="12" type="ORF">UFOPK3287_00118</name>
    <name evidence="13" type="ORF">UFOPK3558_00597</name>
    <name evidence="14" type="ORF">UFOPK3916_00109</name>
    <name evidence="15" type="ORF">UFOPK4074_00855</name>
    <name evidence="16" type="ORF">UFOPK4372_00049</name>
</gene>
<feature type="transmembrane region" description="Helical" evidence="6">
    <location>
        <begin position="121"/>
        <end position="141"/>
    </location>
</feature>
<dbReference type="PANTHER" id="PTHR19139:SF199">
    <property type="entry name" value="MIP17260P"/>
    <property type="match status" value="1"/>
</dbReference>
<evidence type="ECO:0000256" key="1">
    <source>
        <dbReference type="ARBA" id="ARBA00004141"/>
    </source>
</evidence>
<evidence type="ECO:0000313" key="16">
    <source>
        <dbReference type="EMBL" id="CAB5069743.1"/>
    </source>
</evidence>
<accession>A0A6J6VU33</accession>
<proteinExistence type="inferred from homology"/>
<dbReference type="EMBL" id="CAEZWS010000028">
    <property type="protein sequence ID" value="CAB4664632.1"/>
    <property type="molecule type" value="Genomic_DNA"/>
</dbReference>
<dbReference type="AlphaFoldDB" id="A0A6J6VU33"/>
<dbReference type="PRINTS" id="PR00783">
    <property type="entry name" value="MINTRINSICP"/>
</dbReference>
<organism evidence="10">
    <name type="scientific">freshwater metagenome</name>
    <dbReference type="NCBI Taxonomy" id="449393"/>
    <lineage>
        <taxon>unclassified sequences</taxon>
        <taxon>metagenomes</taxon>
        <taxon>ecological metagenomes</taxon>
    </lineage>
</organism>
<feature type="transmembrane region" description="Helical" evidence="6">
    <location>
        <begin position="36"/>
        <end position="59"/>
    </location>
</feature>
<evidence type="ECO:0000256" key="2">
    <source>
        <dbReference type="ARBA" id="ARBA00006175"/>
    </source>
</evidence>
<dbReference type="SUPFAM" id="SSF81338">
    <property type="entry name" value="Aquaporin-like"/>
    <property type="match status" value="1"/>
</dbReference>
<dbReference type="EMBL" id="CAFBPG010000078">
    <property type="protein sequence ID" value="CAB5015233.1"/>
    <property type="molecule type" value="Genomic_DNA"/>
</dbReference>
<keyword evidence="3 6" id="KW-0812">Transmembrane</keyword>
<dbReference type="Pfam" id="PF00230">
    <property type="entry name" value="MIP"/>
    <property type="match status" value="1"/>
</dbReference>
<dbReference type="PANTHER" id="PTHR19139">
    <property type="entry name" value="AQUAPORIN TRANSPORTER"/>
    <property type="match status" value="1"/>
</dbReference>
<dbReference type="EMBL" id="CAFBJH010000003">
    <property type="protein sequence ID" value="CAB4847371.1"/>
    <property type="molecule type" value="Genomic_DNA"/>
</dbReference>
<evidence type="ECO:0000313" key="12">
    <source>
        <dbReference type="EMBL" id="CAB4847371.1"/>
    </source>
</evidence>
<evidence type="ECO:0000256" key="3">
    <source>
        <dbReference type="ARBA" id="ARBA00022692"/>
    </source>
</evidence>
<dbReference type="EMBL" id="CAFBMI010000039">
    <property type="protein sequence ID" value="CAB4899312.1"/>
    <property type="molecule type" value="Genomic_DNA"/>
</dbReference>
<keyword evidence="5 6" id="KW-0472">Membrane</keyword>
<keyword evidence="4 6" id="KW-1133">Transmembrane helix</keyword>
<feature type="transmembrane region" description="Helical" evidence="6">
    <location>
        <begin position="80"/>
        <end position="101"/>
    </location>
</feature>
<dbReference type="GO" id="GO:0015250">
    <property type="term" value="F:water channel activity"/>
    <property type="evidence" value="ECO:0007669"/>
    <property type="project" value="TreeGrafter"/>
</dbReference>
<evidence type="ECO:0000313" key="13">
    <source>
        <dbReference type="EMBL" id="CAB4899312.1"/>
    </source>
</evidence>
<comment type="similarity">
    <text evidence="2">Belongs to the MIP/aquaporin (TC 1.A.8) family.</text>
</comment>
<evidence type="ECO:0000313" key="15">
    <source>
        <dbReference type="EMBL" id="CAB5015233.1"/>
    </source>
</evidence>
<dbReference type="InterPro" id="IPR034294">
    <property type="entry name" value="Aquaporin_transptr"/>
</dbReference>
<dbReference type="Gene3D" id="1.20.1080.10">
    <property type="entry name" value="Glycerol uptake facilitator protein"/>
    <property type="match status" value="1"/>
</dbReference>
<evidence type="ECO:0000313" key="10">
    <source>
        <dbReference type="EMBL" id="CAB4775024.1"/>
    </source>
</evidence>
<evidence type="ECO:0000313" key="8">
    <source>
        <dbReference type="EMBL" id="CAB4664632.1"/>
    </source>
</evidence>
<evidence type="ECO:0000313" key="9">
    <source>
        <dbReference type="EMBL" id="CAB4702960.1"/>
    </source>
</evidence>
<dbReference type="EMBL" id="CAEZZZ010000011">
    <property type="protein sequence ID" value="CAB4775024.1"/>
    <property type="molecule type" value="Genomic_DNA"/>
</dbReference>
<feature type="transmembrane region" description="Helical" evidence="6">
    <location>
        <begin position="184"/>
        <end position="207"/>
    </location>
</feature>
<dbReference type="EMBL" id="CAEZUA010000004">
    <property type="protein sequence ID" value="CAB4580805.1"/>
    <property type="molecule type" value="Genomic_DNA"/>
</dbReference>
<dbReference type="EMBL" id="CAFBOE010000003">
    <property type="protein sequence ID" value="CAB4968540.1"/>
    <property type="molecule type" value="Genomic_DNA"/>
</dbReference>
<evidence type="ECO:0000256" key="6">
    <source>
        <dbReference type="SAM" id="Phobius"/>
    </source>
</evidence>
<sequence>MKRSVFFAELIGTMVLSASILGSGMMATGITDNGGVQLIIVMLGTVLALGLLIATLGPISGAHFNPAVSLISFLTKEIKAGVAALMVLTQVVGAILGAIIANLMYGHSALESASHERTGSALFFSEIIATAGLLFVILAMSNVGKSSGHFWAVPAWIGSAYFFTSSTTFANPAVTFARAFSDSYAGIALSSVGLFVIAQLIGALVGLGASKLVLKK</sequence>
<protein>
    <submittedName>
        <fullName evidence="10">Unannotated protein</fullName>
    </submittedName>
</protein>
<dbReference type="EMBL" id="CAFAAR010000072">
    <property type="protein sequence ID" value="CAB4806376.1"/>
    <property type="molecule type" value="Genomic_DNA"/>
</dbReference>
<evidence type="ECO:0000256" key="4">
    <source>
        <dbReference type="ARBA" id="ARBA00022989"/>
    </source>
</evidence>
<dbReference type="InterPro" id="IPR000425">
    <property type="entry name" value="MIP"/>
</dbReference>
<feature type="transmembrane region" description="Helical" evidence="6">
    <location>
        <begin position="148"/>
        <end position="164"/>
    </location>
</feature>
<comment type="subcellular location">
    <subcellularLocation>
        <location evidence="1">Membrane</location>
        <topology evidence="1">Multi-pass membrane protein</topology>
    </subcellularLocation>
</comment>